<dbReference type="OrthoDB" id="1929320at2759"/>
<keyword evidence="1" id="KW-0472">Membrane</keyword>
<dbReference type="PANTHER" id="PTHR35758:SF3">
    <property type="entry name" value="PROTEIN, PUTATIVE-RELATED"/>
    <property type="match status" value="1"/>
</dbReference>
<reference evidence="3" key="1">
    <citation type="journal article" date="2017" name="Front. Plant Sci.">
        <title>Climate Clever Clovers: New Paradigm to Reduce the Environmental Footprint of Ruminants by Breeding Low Methanogenic Forages Utilizing Haplotype Variation.</title>
        <authorList>
            <person name="Kaur P."/>
            <person name="Appels R."/>
            <person name="Bayer P.E."/>
            <person name="Keeble-Gagnere G."/>
            <person name="Wang J."/>
            <person name="Hirakawa H."/>
            <person name="Shirasawa K."/>
            <person name="Vercoe P."/>
            <person name="Stefanova K."/>
            <person name="Durmic Z."/>
            <person name="Nichols P."/>
            <person name="Revell C."/>
            <person name="Isobe S.N."/>
            <person name="Edwards D."/>
            <person name="Erskine W."/>
        </authorList>
    </citation>
    <scope>NUCLEOTIDE SEQUENCE [LARGE SCALE GENOMIC DNA]</scope>
    <source>
        <strain evidence="3">cv. Daliak</strain>
    </source>
</reference>
<organism evidence="2 3">
    <name type="scientific">Trifolium subterraneum</name>
    <name type="common">Subterranean clover</name>
    <dbReference type="NCBI Taxonomy" id="3900"/>
    <lineage>
        <taxon>Eukaryota</taxon>
        <taxon>Viridiplantae</taxon>
        <taxon>Streptophyta</taxon>
        <taxon>Embryophyta</taxon>
        <taxon>Tracheophyta</taxon>
        <taxon>Spermatophyta</taxon>
        <taxon>Magnoliopsida</taxon>
        <taxon>eudicotyledons</taxon>
        <taxon>Gunneridae</taxon>
        <taxon>Pentapetalae</taxon>
        <taxon>rosids</taxon>
        <taxon>fabids</taxon>
        <taxon>Fabales</taxon>
        <taxon>Fabaceae</taxon>
        <taxon>Papilionoideae</taxon>
        <taxon>50 kb inversion clade</taxon>
        <taxon>NPAAA clade</taxon>
        <taxon>Hologalegina</taxon>
        <taxon>IRL clade</taxon>
        <taxon>Trifolieae</taxon>
        <taxon>Trifolium</taxon>
    </lineage>
</organism>
<evidence type="ECO:0000313" key="3">
    <source>
        <dbReference type="Proteomes" id="UP000242715"/>
    </source>
</evidence>
<proteinExistence type="predicted"/>
<evidence type="ECO:0008006" key="4">
    <source>
        <dbReference type="Google" id="ProtNLM"/>
    </source>
</evidence>
<keyword evidence="1" id="KW-1133">Transmembrane helix</keyword>
<dbReference type="Proteomes" id="UP000242715">
    <property type="component" value="Unassembled WGS sequence"/>
</dbReference>
<dbReference type="PANTHER" id="PTHR35758">
    <property type="entry name" value="TRANSMEMBRANE PROTEIN"/>
    <property type="match status" value="1"/>
</dbReference>
<accession>A0A2Z6MSL2</accession>
<keyword evidence="3" id="KW-1185">Reference proteome</keyword>
<dbReference type="AlphaFoldDB" id="A0A2Z6MSL2"/>
<feature type="transmembrane region" description="Helical" evidence="1">
    <location>
        <begin position="86"/>
        <end position="108"/>
    </location>
</feature>
<protein>
    <recommendedName>
        <fullName evidence="4">Transmembrane protein</fullName>
    </recommendedName>
</protein>
<gene>
    <name evidence="2" type="ORF">TSUD_314770</name>
</gene>
<name>A0A2Z6MSL2_TRISU</name>
<sequence>MELGASRRRGSRFSLYEKLATIGLVVLAVASPLYMERKSECDSDLEDDEQPINVAVWLPLLLFLLILCVALSAFLDRSFAVFDRYWIHRVCGSSGGIFAIITVLFLILKWKSSL</sequence>
<feature type="transmembrane region" description="Helical" evidence="1">
    <location>
        <begin position="54"/>
        <end position="74"/>
    </location>
</feature>
<feature type="transmembrane region" description="Helical" evidence="1">
    <location>
        <begin position="15"/>
        <end position="34"/>
    </location>
</feature>
<keyword evidence="1" id="KW-0812">Transmembrane</keyword>
<evidence type="ECO:0000313" key="2">
    <source>
        <dbReference type="EMBL" id="GAU26700.1"/>
    </source>
</evidence>
<evidence type="ECO:0000256" key="1">
    <source>
        <dbReference type="SAM" id="Phobius"/>
    </source>
</evidence>
<dbReference type="EMBL" id="DF973340">
    <property type="protein sequence ID" value="GAU26700.1"/>
    <property type="molecule type" value="Genomic_DNA"/>
</dbReference>